<sequence length="42" mass="4513">MEQATPADKVFMLDIAYGAAKTIISRARFMSGAVAVLQAIQQ</sequence>
<dbReference type="AlphaFoldDB" id="X1JDW5"/>
<comment type="caution">
    <text evidence="1">The sequence shown here is derived from an EMBL/GenBank/DDBJ whole genome shotgun (WGS) entry which is preliminary data.</text>
</comment>
<name>X1JDW5_9ZZZZ</name>
<gene>
    <name evidence="1" type="ORF">S03H2_67446</name>
</gene>
<organism evidence="1">
    <name type="scientific">marine sediment metagenome</name>
    <dbReference type="NCBI Taxonomy" id="412755"/>
    <lineage>
        <taxon>unclassified sequences</taxon>
        <taxon>metagenomes</taxon>
        <taxon>ecological metagenomes</taxon>
    </lineage>
</organism>
<protein>
    <submittedName>
        <fullName evidence="1">Uncharacterized protein</fullName>
    </submittedName>
</protein>
<feature type="non-terminal residue" evidence="1">
    <location>
        <position position="42"/>
    </location>
</feature>
<accession>X1JDW5</accession>
<reference evidence="1" key="1">
    <citation type="journal article" date="2014" name="Front. Microbiol.">
        <title>High frequency of phylogenetically diverse reductive dehalogenase-homologous genes in deep subseafloor sedimentary metagenomes.</title>
        <authorList>
            <person name="Kawai M."/>
            <person name="Futagami T."/>
            <person name="Toyoda A."/>
            <person name="Takaki Y."/>
            <person name="Nishi S."/>
            <person name="Hori S."/>
            <person name="Arai W."/>
            <person name="Tsubouchi T."/>
            <person name="Morono Y."/>
            <person name="Uchiyama I."/>
            <person name="Ito T."/>
            <person name="Fujiyama A."/>
            <person name="Inagaki F."/>
            <person name="Takami H."/>
        </authorList>
    </citation>
    <scope>NUCLEOTIDE SEQUENCE</scope>
    <source>
        <strain evidence="1">Expedition CK06-06</strain>
    </source>
</reference>
<proteinExistence type="predicted"/>
<evidence type="ECO:0000313" key="1">
    <source>
        <dbReference type="EMBL" id="GAH76509.1"/>
    </source>
</evidence>
<dbReference type="EMBL" id="BARU01044161">
    <property type="protein sequence ID" value="GAH76509.1"/>
    <property type="molecule type" value="Genomic_DNA"/>
</dbReference>